<comment type="similarity">
    <text evidence="1">Belongs to the methyltransferase superfamily.</text>
</comment>
<dbReference type="Gene3D" id="3.40.50.150">
    <property type="entry name" value="Vaccinia Virus protein VP39"/>
    <property type="match status" value="1"/>
</dbReference>
<feature type="domain" description="Methyltransferase type 11" evidence="4">
    <location>
        <begin position="45"/>
        <end position="143"/>
    </location>
</feature>
<protein>
    <recommendedName>
        <fullName evidence="4">Methyltransferase type 11 domain-containing protein</fullName>
    </recommendedName>
</protein>
<dbReference type="AlphaFoldDB" id="S8FMF8"/>
<dbReference type="PANTHER" id="PTHR44942:SF4">
    <property type="entry name" value="METHYLTRANSFERASE TYPE 11 DOMAIN-CONTAINING PROTEIN"/>
    <property type="match status" value="1"/>
</dbReference>
<dbReference type="OrthoDB" id="10027013at2759"/>
<dbReference type="SUPFAM" id="SSF53335">
    <property type="entry name" value="S-adenosyl-L-methionine-dependent methyltransferases"/>
    <property type="match status" value="1"/>
</dbReference>
<keyword evidence="6" id="KW-1185">Reference proteome</keyword>
<dbReference type="STRING" id="743788.S8FMF8"/>
<reference evidence="5 6" key="1">
    <citation type="journal article" date="2012" name="Science">
        <title>The Paleozoic origin of enzymatic lignin decomposition reconstructed from 31 fungal genomes.</title>
        <authorList>
            <person name="Floudas D."/>
            <person name="Binder M."/>
            <person name="Riley R."/>
            <person name="Barry K."/>
            <person name="Blanchette R.A."/>
            <person name="Henrissat B."/>
            <person name="Martinez A.T."/>
            <person name="Otillar R."/>
            <person name="Spatafora J.W."/>
            <person name="Yadav J.S."/>
            <person name="Aerts A."/>
            <person name="Benoit I."/>
            <person name="Boyd A."/>
            <person name="Carlson A."/>
            <person name="Copeland A."/>
            <person name="Coutinho P.M."/>
            <person name="de Vries R.P."/>
            <person name="Ferreira P."/>
            <person name="Findley K."/>
            <person name="Foster B."/>
            <person name="Gaskell J."/>
            <person name="Glotzer D."/>
            <person name="Gorecki P."/>
            <person name="Heitman J."/>
            <person name="Hesse C."/>
            <person name="Hori C."/>
            <person name="Igarashi K."/>
            <person name="Jurgens J.A."/>
            <person name="Kallen N."/>
            <person name="Kersten P."/>
            <person name="Kohler A."/>
            <person name="Kuees U."/>
            <person name="Kumar T.K.A."/>
            <person name="Kuo A."/>
            <person name="LaButti K."/>
            <person name="Larrondo L.F."/>
            <person name="Lindquist E."/>
            <person name="Ling A."/>
            <person name="Lombard V."/>
            <person name="Lucas S."/>
            <person name="Lundell T."/>
            <person name="Martin R."/>
            <person name="McLaughlin D.J."/>
            <person name="Morgenstern I."/>
            <person name="Morin E."/>
            <person name="Murat C."/>
            <person name="Nagy L.G."/>
            <person name="Nolan M."/>
            <person name="Ohm R.A."/>
            <person name="Patyshakuliyeva A."/>
            <person name="Rokas A."/>
            <person name="Ruiz-Duenas F.J."/>
            <person name="Sabat G."/>
            <person name="Salamov A."/>
            <person name="Samejima M."/>
            <person name="Schmutz J."/>
            <person name="Slot J.C."/>
            <person name="St John F."/>
            <person name="Stenlid J."/>
            <person name="Sun H."/>
            <person name="Sun S."/>
            <person name="Syed K."/>
            <person name="Tsang A."/>
            <person name="Wiebenga A."/>
            <person name="Young D."/>
            <person name="Pisabarro A."/>
            <person name="Eastwood D.C."/>
            <person name="Martin F."/>
            <person name="Cullen D."/>
            <person name="Grigoriev I.V."/>
            <person name="Hibbett D.S."/>
        </authorList>
    </citation>
    <scope>NUCLEOTIDE SEQUENCE</scope>
    <source>
        <strain evidence="6">FP-58527</strain>
    </source>
</reference>
<evidence type="ECO:0000313" key="5">
    <source>
        <dbReference type="EMBL" id="EPT02506.1"/>
    </source>
</evidence>
<dbReference type="InParanoid" id="S8FMF8"/>
<organism evidence="5 6">
    <name type="scientific">Fomitopsis schrenkii</name>
    <name type="common">Brown rot fungus</name>
    <dbReference type="NCBI Taxonomy" id="2126942"/>
    <lineage>
        <taxon>Eukaryota</taxon>
        <taxon>Fungi</taxon>
        <taxon>Dikarya</taxon>
        <taxon>Basidiomycota</taxon>
        <taxon>Agaricomycotina</taxon>
        <taxon>Agaricomycetes</taxon>
        <taxon>Polyporales</taxon>
        <taxon>Fomitopsis</taxon>
    </lineage>
</organism>
<dbReference type="EMBL" id="KE504135">
    <property type="protein sequence ID" value="EPT02506.1"/>
    <property type="molecule type" value="Genomic_DNA"/>
</dbReference>
<dbReference type="InterPro" id="IPR029063">
    <property type="entry name" value="SAM-dependent_MTases_sf"/>
</dbReference>
<proteinExistence type="inferred from homology"/>
<dbReference type="InterPro" id="IPR013216">
    <property type="entry name" value="Methyltransf_11"/>
</dbReference>
<accession>S8FMF8</accession>
<evidence type="ECO:0000256" key="2">
    <source>
        <dbReference type="ARBA" id="ARBA00022603"/>
    </source>
</evidence>
<dbReference type="Pfam" id="PF08241">
    <property type="entry name" value="Methyltransf_11"/>
    <property type="match status" value="1"/>
</dbReference>
<dbReference type="HOGENOM" id="CLU_049344_1_1_1"/>
<keyword evidence="2" id="KW-0489">Methyltransferase</keyword>
<evidence type="ECO:0000313" key="6">
    <source>
        <dbReference type="Proteomes" id="UP000015241"/>
    </source>
</evidence>
<sequence length="303" mass="34196">MATFAQKTFDAVRYAAARPTYPRQLYDFLFAYHGRDPRARWDTALDLGCGTGQATLELTPFKHVVGADPSQGMLAQAREALHARPEINTPGRFKFVQSGAEELGWLEDKSVDMVVSAQAAHWFDWGKLWPEAARVLKPGGSLASWGYSQFRLPRYPALTPLIHEYSQGTDPLQSLGPYWERPGRTILDEQLAAVPDPRVAHAPGAWADFERVYFTAPHHALPAARPAVLRTRTTWAGLLDYLRTFSALHTMKAAVPEAHDVEVRFWQKLREEVARLEDRAELVPEDEEVEIEWPMAVLLARRA</sequence>
<dbReference type="PANTHER" id="PTHR44942">
    <property type="entry name" value="METHYLTRANSF_11 DOMAIN-CONTAINING PROTEIN"/>
    <property type="match status" value="1"/>
</dbReference>
<evidence type="ECO:0000256" key="1">
    <source>
        <dbReference type="ARBA" id="ARBA00008361"/>
    </source>
</evidence>
<dbReference type="CDD" id="cd02440">
    <property type="entry name" value="AdoMet_MTases"/>
    <property type="match status" value="1"/>
</dbReference>
<dbReference type="eggNOG" id="KOG3010">
    <property type="taxonomic scope" value="Eukaryota"/>
</dbReference>
<dbReference type="InterPro" id="IPR051052">
    <property type="entry name" value="Diverse_substrate_MTase"/>
</dbReference>
<dbReference type="Proteomes" id="UP000015241">
    <property type="component" value="Unassembled WGS sequence"/>
</dbReference>
<name>S8FMF8_FOMSC</name>
<dbReference type="GO" id="GO:0008757">
    <property type="term" value="F:S-adenosylmethionine-dependent methyltransferase activity"/>
    <property type="evidence" value="ECO:0007669"/>
    <property type="project" value="InterPro"/>
</dbReference>
<evidence type="ECO:0000259" key="4">
    <source>
        <dbReference type="Pfam" id="PF08241"/>
    </source>
</evidence>
<dbReference type="GO" id="GO:0032259">
    <property type="term" value="P:methylation"/>
    <property type="evidence" value="ECO:0007669"/>
    <property type="project" value="UniProtKB-KW"/>
</dbReference>
<keyword evidence="3" id="KW-0808">Transferase</keyword>
<gene>
    <name evidence="5" type="ORF">FOMPIDRAFT_1118218</name>
</gene>
<evidence type="ECO:0000256" key="3">
    <source>
        <dbReference type="ARBA" id="ARBA00022679"/>
    </source>
</evidence>